<dbReference type="InterPro" id="IPR016039">
    <property type="entry name" value="Thiolase-like"/>
</dbReference>
<comment type="similarity">
    <text evidence="1 4">Belongs to the thiolase-like superfamily. Thiolase family.</text>
</comment>
<dbReference type="PANTHER" id="PTHR43365">
    <property type="entry name" value="BLR7806 PROTEIN"/>
    <property type="match status" value="1"/>
</dbReference>
<evidence type="ECO:0000256" key="3">
    <source>
        <dbReference type="ARBA" id="ARBA00023315"/>
    </source>
</evidence>
<proteinExistence type="inferred from homology"/>
<dbReference type="GO" id="GO:0003985">
    <property type="term" value="F:acetyl-CoA C-acetyltransferase activity"/>
    <property type="evidence" value="ECO:0007669"/>
    <property type="project" value="UniProtKB-EC"/>
</dbReference>
<evidence type="ECO:0000256" key="2">
    <source>
        <dbReference type="ARBA" id="ARBA00022679"/>
    </source>
</evidence>
<reference evidence="7 8" key="1">
    <citation type="submission" date="2018-06" db="EMBL/GenBank/DDBJ databases">
        <title>Actinomadura craniellae sp. nov. isolated from marine sponge Craniella sp.</title>
        <authorList>
            <person name="Li L."/>
            <person name="Xu Q.H."/>
            <person name="Lin H.W."/>
            <person name="Lu Y.H."/>
        </authorList>
    </citation>
    <scope>NUCLEOTIDE SEQUENCE [LARGE SCALE GENOMIC DNA]</scope>
    <source>
        <strain evidence="7 8">LHW63021</strain>
    </source>
</reference>
<dbReference type="CDD" id="cd00751">
    <property type="entry name" value="thiolase"/>
    <property type="match status" value="1"/>
</dbReference>
<keyword evidence="2 4" id="KW-0808">Transferase</keyword>
<evidence type="ECO:0000313" key="7">
    <source>
        <dbReference type="EMBL" id="RAY14202.1"/>
    </source>
</evidence>
<dbReference type="EMBL" id="QLYX01000006">
    <property type="protein sequence ID" value="RAY14202.1"/>
    <property type="molecule type" value="Genomic_DNA"/>
</dbReference>
<name>A0A365H5C0_9ACTN</name>
<gene>
    <name evidence="7" type="ORF">DPM19_14550</name>
</gene>
<dbReference type="PIRSF" id="PIRSF000429">
    <property type="entry name" value="Ac-CoA_Ac_transf"/>
    <property type="match status" value="1"/>
</dbReference>
<dbReference type="SUPFAM" id="SSF53901">
    <property type="entry name" value="Thiolase-like"/>
    <property type="match status" value="2"/>
</dbReference>
<feature type="domain" description="Thiolase N-terminal" evidence="5">
    <location>
        <begin position="4"/>
        <end position="224"/>
    </location>
</feature>
<dbReference type="Pfam" id="PF02803">
    <property type="entry name" value="Thiolase_C"/>
    <property type="match status" value="1"/>
</dbReference>
<dbReference type="Pfam" id="PF00108">
    <property type="entry name" value="Thiolase_N"/>
    <property type="match status" value="1"/>
</dbReference>
<feature type="domain" description="Thiolase C-terminal" evidence="6">
    <location>
        <begin position="275"/>
        <end position="396"/>
    </location>
</feature>
<dbReference type="InterPro" id="IPR020617">
    <property type="entry name" value="Thiolase_C"/>
</dbReference>
<dbReference type="InterPro" id="IPR020616">
    <property type="entry name" value="Thiolase_N"/>
</dbReference>
<dbReference type="Gene3D" id="3.40.47.10">
    <property type="match status" value="2"/>
</dbReference>
<keyword evidence="8" id="KW-1185">Reference proteome</keyword>
<dbReference type="InterPro" id="IPR002155">
    <property type="entry name" value="Thiolase"/>
</dbReference>
<sequence>MTDVYVLSTLRTPRGKARPGGGLAEVPPGELVRQLLNGLAERSTALPDTVEDLLLGCTVQVGERAGEPGGDLARIAALVAGWCKPAAGRAAAQTCVSGINAINTAAARIAFGSASLVSAGGLGSVSRGPLWPERQIVEPTGAVQLGVSADLIATVEGFDREQLDACALRSQSRAAAAWAQGRFDGSLLPVRHGDEIALDRDETVRPGTTAGGLAALRPVFAVPGAEGEDDLVRRHHPEVGEIRHLHTIGTSPASTDGAGLAVLGDAAAATATGLRPRARVVASATATVEPILTLTAGQAAVEKALKRSGLSPGDVAVYEVAEAFAAPCLKFQRDLGVTDEQFNPNGGTIAMGHAFSATGPILLASCVDELERTGERYGVVAVAGAGGAGSATVLERVA</sequence>
<dbReference type="NCBIfam" id="TIGR01930">
    <property type="entry name" value="AcCoA-C-Actrans"/>
    <property type="match status" value="1"/>
</dbReference>
<evidence type="ECO:0000313" key="8">
    <source>
        <dbReference type="Proteomes" id="UP000251891"/>
    </source>
</evidence>
<dbReference type="Proteomes" id="UP000251891">
    <property type="component" value="Unassembled WGS sequence"/>
</dbReference>
<keyword evidence="3 4" id="KW-0012">Acyltransferase</keyword>
<evidence type="ECO:0000259" key="6">
    <source>
        <dbReference type="Pfam" id="PF02803"/>
    </source>
</evidence>
<organism evidence="7 8">
    <name type="scientific">Actinomadura craniellae</name>
    <dbReference type="NCBI Taxonomy" id="2231787"/>
    <lineage>
        <taxon>Bacteria</taxon>
        <taxon>Bacillati</taxon>
        <taxon>Actinomycetota</taxon>
        <taxon>Actinomycetes</taxon>
        <taxon>Streptosporangiales</taxon>
        <taxon>Thermomonosporaceae</taxon>
        <taxon>Actinomadura</taxon>
    </lineage>
</organism>
<dbReference type="OrthoDB" id="9764638at2"/>
<dbReference type="PANTHER" id="PTHR43365:SF1">
    <property type="entry name" value="ACETYL-COA C-ACYLTRANSFERASE"/>
    <property type="match status" value="1"/>
</dbReference>
<evidence type="ECO:0000256" key="4">
    <source>
        <dbReference type="RuleBase" id="RU003557"/>
    </source>
</evidence>
<comment type="caution">
    <text evidence="7">The sequence shown here is derived from an EMBL/GenBank/DDBJ whole genome shotgun (WGS) entry which is preliminary data.</text>
</comment>
<dbReference type="EC" id="2.3.1.9" evidence="7"/>
<evidence type="ECO:0000259" key="5">
    <source>
        <dbReference type="Pfam" id="PF00108"/>
    </source>
</evidence>
<accession>A0A365H5C0</accession>
<evidence type="ECO:0000256" key="1">
    <source>
        <dbReference type="ARBA" id="ARBA00010982"/>
    </source>
</evidence>
<dbReference type="AlphaFoldDB" id="A0A365H5C0"/>
<dbReference type="RefSeq" id="WP_111867617.1">
    <property type="nucleotide sequence ID" value="NZ_QLYX01000006.1"/>
</dbReference>
<protein>
    <submittedName>
        <fullName evidence="7">Acetyl-CoA C-acyltransferase</fullName>
        <ecNumber evidence="7">2.3.1.9</ecNumber>
    </submittedName>
</protein>